<dbReference type="PRINTS" id="PR00013">
    <property type="entry name" value="FNTYPEII"/>
</dbReference>
<feature type="domain" description="Fibronectin type-II" evidence="10">
    <location>
        <begin position="533"/>
        <end position="581"/>
    </location>
</feature>
<feature type="disulfide bond" evidence="7">
    <location>
        <begin position="538"/>
        <end position="564"/>
    </location>
</feature>
<dbReference type="RefSeq" id="XP_060550275.1">
    <property type="nucleotide sequence ID" value="XM_060694292.1"/>
</dbReference>
<feature type="disulfide bond" evidence="7">
    <location>
        <begin position="302"/>
        <end position="328"/>
    </location>
</feature>
<feature type="disulfide bond" evidence="7">
    <location>
        <begin position="360"/>
        <end position="386"/>
    </location>
</feature>
<dbReference type="InterPro" id="IPR024079">
    <property type="entry name" value="MetalloPept_cat_dom_sf"/>
</dbReference>
<dbReference type="InterPro" id="IPR036365">
    <property type="entry name" value="PGBD-like_sf"/>
</dbReference>
<evidence type="ECO:0000256" key="9">
    <source>
        <dbReference type="SAM" id="SignalP"/>
    </source>
</evidence>
<comment type="subcellular location">
    <subcellularLocation>
        <location evidence="1">Secreted</location>
    </subcellularLocation>
</comment>
<feature type="disulfide bond" evidence="7">
    <location>
        <begin position="244"/>
        <end position="270"/>
    </location>
</feature>
<gene>
    <name evidence="12" type="primary">LOC117669616</name>
</gene>
<evidence type="ECO:0000256" key="1">
    <source>
        <dbReference type="ARBA" id="ARBA00004613"/>
    </source>
</evidence>
<feature type="region of interest" description="Disordered" evidence="8">
    <location>
        <begin position="405"/>
        <end position="433"/>
    </location>
</feature>
<organism evidence="11 12">
    <name type="scientific">Pantherophis guttatus</name>
    <name type="common">Corn snake</name>
    <name type="synonym">Elaphe guttata</name>
    <dbReference type="NCBI Taxonomy" id="94885"/>
    <lineage>
        <taxon>Eukaryota</taxon>
        <taxon>Metazoa</taxon>
        <taxon>Chordata</taxon>
        <taxon>Craniata</taxon>
        <taxon>Vertebrata</taxon>
        <taxon>Euteleostomi</taxon>
        <taxon>Lepidosauria</taxon>
        <taxon>Squamata</taxon>
        <taxon>Bifurcata</taxon>
        <taxon>Unidentata</taxon>
        <taxon>Episquamata</taxon>
        <taxon>Toxicofera</taxon>
        <taxon>Serpentes</taxon>
        <taxon>Colubroidea</taxon>
        <taxon>Colubridae</taxon>
        <taxon>Colubrinae</taxon>
        <taxon>Pantherophis</taxon>
    </lineage>
</organism>
<feature type="disulfide bond" evidence="7">
    <location>
        <begin position="316"/>
        <end position="343"/>
    </location>
</feature>
<feature type="domain" description="Fibronectin type-II" evidence="10">
    <location>
        <begin position="239"/>
        <end position="287"/>
    </location>
</feature>
<evidence type="ECO:0000256" key="2">
    <source>
        <dbReference type="ARBA" id="ARBA00010011"/>
    </source>
</evidence>
<dbReference type="Proteomes" id="UP001652622">
    <property type="component" value="Unplaced"/>
</dbReference>
<evidence type="ECO:0000313" key="12">
    <source>
        <dbReference type="RefSeq" id="XP_060550275.1"/>
    </source>
</evidence>
<dbReference type="GeneID" id="117669616"/>
<dbReference type="InterPro" id="IPR000562">
    <property type="entry name" value="FN_type2_dom"/>
</dbReference>
<dbReference type="Gene3D" id="3.40.390.10">
    <property type="entry name" value="Collagenase (Catalytic Domain)"/>
    <property type="match status" value="1"/>
</dbReference>
<dbReference type="Pfam" id="PF00040">
    <property type="entry name" value="fn2"/>
    <property type="match status" value="6"/>
</dbReference>
<feature type="disulfide bond" evidence="7">
    <location>
        <begin position="186"/>
        <end position="212"/>
    </location>
</feature>
<evidence type="ECO:0000256" key="5">
    <source>
        <dbReference type="ARBA" id="ARBA00023049"/>
    </source>
</evidence>
<evidence type="ECO:0000256" key="8">
    <source>
        <dbReference type="SAM" id="MobiDB-lite"/>
    </source>
</evidence>
<keyword evidence="5" id="KW-0645">Protease</keyword>
<keyword evidence="6 7" id="KW-1015">Disulfide bond</keyword>
<sequence>MRVLAPAALLLLLPLLPLPCSWAGPRKGKGKSPVVFPGDAVSRMTDRELAARYLQLCGYLTATNPGGQVKLRTPVKAMQKQLGLPETGKLDAPTLTAMRAPCCEFSHVALLKTFQDYSKWNHTALTYRCRDHTPALDVSRSASGPDPSKAPGSSARPVKKLRPKGGPSVSRPGPAVIGGNSQGQPCSFPFKFQGQMYSSCTTDGRADGKLWCATTRDYDADWKWGFCPDQGPGVIGGNSQGKPCSFPFKFQGQMYSSCTTDGRSDGKLWCATTRDYDADWKWGFCPDQGPAVIGGNSQGKPCSFPFKFQGQMYSSCTTDGRRDGKLWCATTRDYDADWKWGFCPDQGLAVIGGNSQGKPCSFPFKFQGQMYSSCTTDGRSDGKLWCATTRDYDADWKWGFCPDQASGPDPSKAPGGSAQPVKKLRPKGGPSVSRPGMAVIGGNSQGKPCFFPFKFQGQMYSSCTTDGRADGKLWCATTRDYNADWKWGFCPDQALGPASYKSQGGSARPVKQLRSKAGLSVHPSATTVFGVNSLGQPCSFPFMFQGQMYSSCTREGRTDGKFWCATTSNYDSDRKWGFCPDRERSNRNLMVPVFTACE</sequence>
<protein>
    <submittedName>
        <fullName evidence="12">Matrix metalloproteinase-9-like</fullName>
    </submittedName>
</protein>
<comment type="similarity">
    <text evidence="2">Belongs to the seminal plasma protein family.</text>
</comment>
<keyword evidence="3" id="KW-0964">Secreted</keyword>
<dbReference type="CDD" id="cd00062">
    <property type="entry name" value="FN2"/>
    <property type="match status" value="6"/>
</dbReference>
<dbReference type="InterPro" id="IPR051666">
    <property type="entry name" value="SP_Capacitation_Regulator"/>
</dbReference>
<feature type="disulfide bond" evidence="7">
    <location>
        <begin position="449"/>
        <end position="475"/>
    </location>
</feature>
<name>A0ABM3ZPH5_PANGU</name>
<keyword evidence="5" id="KW-0378">Hydrolase</keyword>
<dbReference type="InterPro" id="IPR036943">
    <property type="entry name" value="FN_type2_sf"/>
</dbReference>
<proteinExistence type="inferred from homology"/>
<feature type="domain" description="Fibronectin type-II" evidence="10">
    <location>
        <begin position="444"/>
        <end position="492"/>
    </location>
</feature>
<feature type="domain" description="Fibronectin type-II" evidence="10">
    <location>
        <begin position="297"/>
        <end position="345"/>
    </location>
</feature>
<feature type="disulfide bond" evidence="7">
    <location>
        <begin position="463"/>
        <end position="490"/>
    </location>
</feature>
<evidence type="ECO:0000256" key="6">
    <source>
        <dbReference type="ARBA" id="ARBA00023157"/>
    </source>
</evidence>
<dbReference type="InterPro" id="IPR002477">
    <property type="entry name" value="Peptidoglycan-bd-like"/>
</dbReference>
<evidence type="ECO:0000256" key="3">
    <source>
        <dbReference type="ARBA" id="ARBA00022525"/>
    </source>
</evidence>
<dbReference type="InterPro" id="IPR013806">
    <property type="entry name" value="Kringle-like"/>
</dbReference>
<feature type="domain" description="Fibronectin type-II" evidence="10">
    <location>
        <begin position="355"/>
        <end position="403"/>
    </location>
</feature>
<evidence type="ECO:0000256" key="7">
    <source>
        <dbReference type="PROSITE-ProRule" id="PRU00479"/>
    </source>
</evidence>
<feature type="disulfide bond" evidence="7">
    <location>
        <begin position="200"/>
        <end position="227"/>
    </location>
</feature>
<evidence type="ECO:0000256" key="4">
    <source>
        <dbReference type="ARBA" id="ARBA00022737"/>
    </source>
</evidence>
<keyword evidence="5" id="KW-0482">Metalloprotease</keyword>
<evidence type="ECO:0000259" key="10">
    <source>
        <dbReference type="PROSITE" id="PS51092"/>
    </source>
</evidence>
<dbReference type="Pfam" id="PF01471">
    <property type="entry name" value="PG_binding_1"/>
    <property type="match status" value="1"/>
</dbReference>
<dbReference type="PROSITE" id="PS00023">
    <property type="entry name" value="FN2_1"/>
    <property type="match status" value="3"/>
</dbReference>
<dbReference type="SUPFAM" id="SSF57440">
    <property type="entry name" value="Kringle-like"/>
    <property type="match status" value="6"/>
</dbReference>
<feature type="domain" description="Fibronectin type-II" evidence="10">
    <location>
        <begin position="181"/>
        <end position="229"/>
    </location>
</feature>
<feature type="disulfide bond" evidence="7">
    <location>
        <begin position="374"/>
        <end position="401"/>
    </location>
</feature>
<evidence type="ECO:0000313" key="11">
    <source>
        <dbReference type="Proteomes" id="UP001652622"/>
    </source>
</evidence>
<dbReference type="SUPFAM" id="SSF47090">
    <property type="entry name" value="PGBD-like"/>
    <property type="match status" value="1"/>
</dbReference>
<feature type="signal peptide" evidence="9">
    <location>
        <begin position="1"/>
        <end position="23"/>
    </location>
</feature>
<feature type="chain" id="PRO_5045312775" evidence="9">
    <location>
        <begin position="24"/>
        <end position="598"/>
    </location>
</feature>
<dbReference type="PANTHER" id="PTHR22918:SF1">
    <property type="entry name" value="FIBRONECTIN TYPE-II DOMAIN-CONTAINING PROTEIN"/>
    <property type="match status" value="1"/>
</dbReference>
<feature type="disulfide bond" evidence="7">
    <location>
        <begin position="552"/>
        <end position="579"/>
    </location>
</feature>
<accession>A0ABM3ZPH5</accession>
<dbReference type="PROSITE" id="PS51092">
    <property type="entry name" value="FN2_2"/>
    <property type="match status" value="6"/>
</dbReference>
<dbReference type="SMART" id="SM00059">
    <property type="entry name" value="FN2"/>
    <property type="match status" value="6"/>
</dbReference>
<keyword evidence="11" id="KW-1185">Reference proteome</keyword>
<feature type="disulfide bond" evidence="7">
    <location>
        <begin position="258"/>
        <end position="285"/>
    </location>
</feature>
<reference evidence="12" key="1">
    <citation type="submission" date="2025-08" db="UniProtKB">
        <authorList>
            <consortium name="RefSeq"/>
        </authorList>
    </citation>
    <scope>IDENTIFICATION</scope>
    <source>
        <tissue evidence="12">Blood</tissue>
    </source>
</reference>
<dbReference type="PANTHER" id="PTHR22918">
    <property type="entry name" value="SEMINAL PLASMA PROTEIN"/>
    <property type="match status" value="1"/>
</dbReference>
<keyword evidence="9" id="KW-0732">Signal</keyword>
<dbReference type="Gene3D" id="2.10.10.10">
    <property type="entry name" value="Fibronectin, type II, collagen-binding"/>
    <property type="match status" value="6"/>
</dbReference>
<feature type="region of interest" description="Disordered" evidence="8">
    <location>
        <begin position="136"/>
        <end position="178"/>
    </location>
</feature>
<keyword evidence="4" id="KW-0677">Repeat</keyword>